<evidence type="ECO:0000256" key="5">
    <source>
        <dbReference type="PROSITE-ProRule" id="PRU01371"/>
    </source>
</evidence>
<feature type="compositionally biased region" description="Polar residues" evidence="6">
    <location>
        <begin position="396"/>
        <end position="419"/>
    </location>
</feature>
<evidence type="ECO:0000256" key="3">
    <source>
        <dbReference type="ARBA" id="ARBA00022771"/>
    </source>
</evidence>
<dbReference type="AlphaFoldDB" id="A0A9P0BIP4"/>
<keyword evidence="1" id="KW-0479">Metal-binding</keyword>
<sequence>MFKSLLPWKHKHNKIKVMAAVSGMENEVTTQSQHLAPCQTCGRTFLPSPLRKHEKICQKNAAKKRRVFNSLKQRVEGTDLAAFHMNQVLKPVLCQPPPQETHKPKPSKWKEKHLELVTAIRAARGAADDSPGSTAKRATGIGAGNERCPSCDRQFGPKAFDRHVEWCKEHKARIQKSPASNLAAKERLEARTKYRVPPLNKSKRSLTREKYKESPTSINSPEVKSYSTTTLSRTPSIRKPNSVANVRKKPEEKMPALEKHQLQPAKVEGTKSTYDPFESAQRQFMELLEDDLVVKPFKSTLSTPRHDLTKTNTPLPARKDRASVIEPPRVFQDSLESVNDDFELLESLIKEEASFFSSNNNAARKYSDDMSVIDPSLINENDNLSIPDHLKLDDLSPTSTNGTDTTLRNEDITNGNTPEVKQPAAKPVIKRSVSLINRSDSIKLKEKTNSATVKQGRYMTTKNKVLNRSVSSVKDKKGLPILKKQMSFEPTPKPVLKSKEDVNNYFNNTRGTPDKEVVRSEESLKPEDLFAVDDEMFEEYKKYEEMYLKEKEKGSVSNKKCKPKLENFGILTASEDEHSPQITNLANDSAYGSLQRKTPKHRSRAAKLAPLEPPKRPDSTSSSGSEQIAPKSPKECNQKLSKFCHECGNKYPVTSAKFCVECGVKRLIL</sequence>
<evidence type="ECO:0000256" key="4">
    <source>
        <dbReference type="ARBA" id="ARBA00022833"/>
    </source>
</evidence>
<proteinExistence type="predicted"/>
<feature type="region of interest" description="Disordered" evidence="6">
    <location>
        <begin position="199"/>
        <end position="237"/>
    </location>
</feature>
<feature type="domain" description="C2HC/C3H-type" evidence="7">
    <location>
        <begin position="144"/>
        <end position="173"/>
    </location>
</feature>
<evidence type="ECO:0000256" key="1">
    <source>
        <dbReference type="ARBA" id="ARBA00022723"/>
    </source>
</evidence>
<gene>
    <name evidence="8" type="ORF">MELIAE_LOCUS12639</name>
</gene>
<dbReference type="InterPro" id="IPR049899">
    <property type="entry name" value="Znf_C2HC_C3H"/>
</dbReference>
<accession>A0A9P0BIP4</accession>
<feature type="region of interest" description="Disordered" evidence="6">
    <location>
        <begin position="390"/>
        <end position="426"/>
    </location>
</feature>
<feature type="compositionally biased region" description="Polar residues" evidence="6">
    <location>
        <begin position="580"/>
        <end position="596"/>
    </location>
</feature>
<protein>
    <recommendedName>
        <fullName evidence="7">C2HC/C3H-type domain-containing protein</fullName>
    </recommendedName>
</protein>
<dbReference type="InterPro" id="IPR026319">
    <property type="entry name" value="ZC2HC1A/B-like"/>
</dbReference>
<evidence type="ECO:0000313" key="9">
    <source>
        <dbReference type="Proteomes" id="UP001154078"/>
    </source>
</evidence>
<feature type="compositionally biased region" description="Polar residues" evidence="6">
    <location>
        <begin position="214"/>
        <end position="235"/>
    </location>
</feature>
<keyword evidence="3 5" id="KW-0863">Zinc-finger</keyword>
<feature type="region of interest" description="Disordered" evidence="6">
    <location>
        <begin position="124"/>
        <end position="146"/>
    </location>
</feature>
<dbReference type="GO" id="GO:0008270">
    <property type="term" value="F:zinc ion binding"/>
    <property type="evidence" value="ECO:0007669"/>
    <property type="project" value="UniProtKB-KW"/>
</dbReference>
<dbReference type="PROSITE" id="PS52027">
    <property type="entry name" value="ZF_C2HC_C3H"/>
    <property type="match status" value="2"/>
</dbReference>
<dbReference type="EMBL" id="OV121140">
    <property type="protein sequence ID" value="CAH0563980.1"/>
    <property type="molecule type" value="Genomic_DNA"/>
</dbReference>
<feature type="domain" description="C2HC/C3H-type" evidence="7">
    <location>
        <begin position="34"/>
        <end position="63"/>
    </location>
</feature>
<reference evidence="8" key="1">
    <citation type="submission" date="2021-12" db="EMBL/GenBank/DDBJ databases">
        <authorList>
            <person name="King R."/>
        </authorList>
    </citation>
    <scope>NUCLEOTIDE SEQUENCE</scope>
</reference>
<dbReference type="Pfam" id="PF13913">
    <property type="entry name" value="zf-C2HC_2"/>
    <property type="match status" value="2"/>
</dbReference>
<dbReference type="OrthoDB" id="10066537at2759"/>
<evidence type="ECO:0000313" key="8">
    <source>
        <dbReference type="EMBL" id="CAH0563980.1"/>
    </source>
</evidence>
<organism evidence="8 9">
    <name type="scientific">Brassicogethes aeneus</name>
    <name type="common">Rape pollen beetle</name>
    <name type="synonym">Meligethes aeneus</name>
    <dbReference type="NCBI Taxonomy" id="1431903"/>
    <lineage>
        <taxon>Eukaryota</taxon>
        <taxon>Metazoa</taxon>
        <taxon>Ecdysozoa</taxon>
        <taxon>Arthropoda</taxon>
        <taxon>Hexapoda</taxon>
        <taxon>Insecta</taxon>
        <taxon>Pterygota</taxon>
        <taxon>Neoptera</taxon>
        <taxon>Endopterygota</taxon>
        <taxon>Coleoptera</taxon>
        <taxon>Polyphaga</taxon>
        <taxon>Cucujiformia</taxon>
        <taxon>Nitidulidae</taxon>
        <taxon>Meligethinae</taxon>
        <taxon>Brassicogethes</taxon>
    </lineage>
</organism>
<dbReference type="PANTHER" id="PTHR13555">
    <property type="entry name" value="C2H2 ZINC FINGER CGI-62-RELATED"/>
    <property type="match status" value="1"/>
</dbReference>
<dbReference type="EMBL" id="OV121140">
    <property type="protein sequence ID" value="CAH0563981.1"/>
    <property type="molecule type" value="Genomic_DNA"/>
</dbReference>
<evidence type="ECO:0000256" key="2">
    <source>
        <dbReference type="ARBA" id="ARBA00022737"/>
    </source>
</evidence>
<evidence type="ECO:0000256" key="6">
    <source>
        <dbReference type="SAM" id="MobiDB-lite"/>
    </source>
</evidence>
<evidence type="ECO:0000259" key="7">
    <source>
        <dbReference type="PROSITE" id="PS52027"/>
    </source>
</evidence>
<name>A0A9P0BIP4_BRAAE</name>
<dbReference type="Proteomes" id="UP001154078">
    <property type="component" value="Chromosome 9"/>
</dbReference>
<feature type="region of interest" description="Disordered" evidence="6">
    <location>
        <begin position="579"/>
        <end position="634"/>
    </location>
</feature>
<keyword evidence="9" id="KW-1185">Reference proteome</keyword>
<keyword evidence="2" id="KW-0677">Repeat</keyword>
<dbReference type="Gene3D" id="3.30.160.60">
    <property type="entry name" value="Classic Zinc Finger"/>
    <property type="match status" value="1"/>
</dbReference>
<keyword evidence="4" id="KW-0862">Zinc</keyword>